<dbReference type="OrthoDB" id="9809707at2"/>
<gene>
    <name evidence="5" type="ORF">CVO77_11730</name>
</gene>
<dbReference type="RefSeq" id="WP_105999218.1">
    <property type="nucleotide sequence ID" value="NZ_CM009578.1"/>
</dbReference>
<sequence>MKTPGEDISGVDRLQATPLYHQIFLQLREEITSGERAFGSRMPTEQELAEGFGVSRITARRALDELAHTHLVERKRRVGTHVIFKSPARPIEGSIEQAVESLIAFGRDTQVKILELEKVKARPPITQALEIPIGAMVIRVARIRWLDDQPLSHLVSYIPADLGVDLTRSSLRSTPMLSLIEQAGIQIGAATQTISASLADAALASALAVDIGSPILRVSRTVLDVNKRPVQHVLAQFRSDRYQIRLDLHSANR</sequence>
<dbReference type="GO" id="GO:0003677">
    <property type="term" value="F:DNA binding"/>
    <property type="evidence" value="ECO:0007669"/>
    <property type="project" value="UniProtKB-KW"/>
</dbReference>
<proteinExistence type="predicted"/>
<name>A0A2S8B9M3_9SPHN</name>
<dbReference type="GO" id="GO:0045892">
    <property type="term" value="P:negative regulation of DNA-templated transcription"/>
    <property type="evidence" value="ECO:0007669"/>
    <property type="project" value="TreeGrafter"/>
</dbReference>
<dbReference type="CDD" id="cd07377">
    <property type="entry name" value="WHTH_GntR"/>
    <property type="match status" value="1"/>
</dbReference>
<dbReference type="Pfam" id="PF07702">
    <property type="entry name" value="UTRA"/>
    <property type="match status" value="1"/>
</dbReference>
<dbReference type="PROSITE" id="PS50949">
    <property type="entry name" value="HTH_GNTR"/>
    <property type="match status" value="1"/>
</dbReference>
<evidence type="ECO:0000256" key="1">
    <source>
        <dbReference type="ARBA" id="ARBA00023015"/>
    </source>
</evidence>
<evidence type="ECO:0000256" key="2">
    <source>
        <dbReference type="ARBA" id="ARBA00023125"/>
    </source>
</evidence>
<dbReference type="GO" id="GO:0003700">
    <property type="term" value="F:DNA-binding transcription factor activity"/>
    <property type="evidence" value="ECO:0007669"/>
    <property type="project" value="InterPro"/>
</dbReference>
<dbReference type="PANTHER" id="PTHR44846:SF1">
    <property type="entry name" value="MANNOSYL-D-GLYCERATE TRANSPORT_METABOLISM SYSTEM REPRESSOR MNGR-RELATED"/>
    <property type="match status" value="1"/>
</dbReference>
<dbReference type="PANTHER" id="PTHR44846">
    <property type="entry name" value="MANNOSYL-D-GLYCERATE TRANSPORT/METABOLISM SYSTEM REPRESSOR MNGR-RELATED"/>
    <property type="match status" value="1"/>
</dbReference>
<reference evidence="6" key="1">
    <citation type="submission" date="2017-11" db="EMBL/GenBank/DDBJ databases">
        <title>The complete genome sequence of Sphingopyxis pomeranensis sp. nov. strain WS5A3p.</title>
        <authorList>
            <person name="Kaminski M.A."/>
        </authorList>
    </citation>
    <scope>NUCLEOTIDE SEQUENCE [LARGE SCALE GENOMIC DNA]</scope>
    <source>
        <strain evidence="6">WS5A3p</strain>
    </source>
</reference>
<accession>A0A2S8B9M3</accession>
<dbReference type="EMBL" id="PHFW01000002">
    <property type="protein sequence ID" value="PQM29058.1"/>
    <property type="molecule type" value="Genomic_DNA"/>
</dbReference>
<dbReference type="SMART" id="SM00345">
    <property type="entry name" value="HTH_GNTR"/>
    <property type="match status" value="1"/>
</dbReference>
<dbReference type="SUPFAM" id="SSF46785">
    <property type="entry name" value="Winged helix' DNA-binding domain"/>
    <property type="match status" value="1"/>
</dbReference>
<dbReference type="InterPro" id="IPR011663">
    <property type="entry name" value="UTRA"/>
</dbReference>
<keyword evidence="3" id="KW-0804">Transcription</keyword>
<dbReference type="PRINTS" id="PR00035">
    <property type="entry name" value="HTHGNTR"/>
</dbReference>
<dbReference type="InterPro" id="IPR000524">
    <property type="entry name" value="Tscrpt_reg_HTH_GntR"/>
</dbReference>
<organism evidence="5 6">
    <name type="scientific">Sphingopyxis lindanitolerans</name>
    <dbReference type="NCBI Taxonomy" id="2054227"/>
    <lineage>
        <taxon>Bacteria</taxon>
        <taxon>Pseudomonadati</taxon>
        <taxon>Pseudomonadota</taxon>
        <taxon>Alphaproteobacteria</taxon>
        <taxon>Sphingomonadales</taxon>
        <taxon>Sphingomonadaceae</taxon>
        <taxon>Sphingopyxis</taxon>
    </lineage>
</organism>
<comment type="caution">
    <text evidence="5">The sequence shown here is derived from an EMBL/GenBank/DDBJ whole genome shotgun (WGS) entry which is preliminary data.</text>
</comment>
<dbReference type="Proteomes" id="UP000238954">
    <property type="component" value="Chromosome"/>
</dbReference>
<evidence type="ECO:0000256" key="3">
    <source>
        <dbReference type="ARBA" id="ARBA00023163"/>
    </source>
</evidence>
<keyword evidence="2" id="KW-0238">DNA-binding</keyword>
<keyword evidence="1" id="KW-0805">Transcription regulation</keyword>
<dbReference type="SUPFAM" id="SSF64288">
    <property type="entry name" value="Chorismate lyase-like"/>
    <property type="match status" value="1"/>
</dbReference>
<protein>
    <submittedName>
        <fullName evidence="5">GntR family transcriptional regulator</fullName>
    </submittedName>
</protein>
<evidence type="ECO:0000259" key="4">
    <source>
        <dbReference type="PROSITE" id="PS50949"/>
    </source>
</evidence>
<feature type="domain" description="HTH gntR-type" evidence="4">
    <location>
        <begin position="17"/>
        <end position="85"/>
    </location>
</feature>
<dbReference type="InterPro" id="IPR028978">
    <property type="entry name" value="Chorismate_lyase_/UTRA_dom_sf"/>
</dbReference>
<dbReference type="SMART" id="SM00866">
    <property type="entry name" value="UTRA"/>
    <property type="match status" value="1"/>
</dbReference>
<dbReference type="AlphaFoldDB" id="A0A2S8B9M3"/>
<keyword evidence="6" id="KW-1185">Reference proteome</keyword>
<dbReference type="InterPro" id="IPR050679">
    <property type="entry name" value="Bact_HTH_transcr_reg"/>
</dbReference>
<evidence type="ECO:0000313" key="5">
    <source>
        <dbReference type="EMBL" id="PQM29058.1"/>
    </source>
</evidence>
<dbReference type="InterPro" id="IPR036390">
    <property type="entry name" value="WH_DNA-bd_sf"/>
</dbReference>
<dbReference type="Gene3D" id="1.10.10.10">
    <property type="entry name" value="Winged helix-like DNA-binding domain superfamily/Winged helix DNA-binding domain"/>
    <property type="match status" value="1"/>
</dbReference>
<dbReference type="Gene3D" id="3.40.1410.10">
    <property type="entry name" value="Chorismate lyase-like"/>
    <property type="match status" value="1"/>
</dbReference>
<evidence type="ECO:0000313" key="6">
    <source>
        <dbReference type="Proteomes" id="UP000238954"/>
    </source>
</evidence>
<dbReference type="Pfam" id="PF00392">
    <property type="entry name" value="GntR"/>
    <property type="match status" value="1"/>
</dbReference>
<dbReference type="InterPro" id="IPR036388">
    <property type="entry name" value="WH-like_DNA-bd_sf"/>
</dbReference>